<dbReference type="GO" id="GO:0000160">
    <property type="term" value="P:phosphorelay signal transduction system"/>
    <property type="evidence" value="ECO:0007669"/>
    <property type="project" value="InterPro"/>
</dbReference>
<evidence type="ECO:0000256" key="1">
    <source>
        <dbReference type="PROSITE-ProRule" id="PRU00169"/>
    </source>
</evidence>
<dbReference type="Gene3D" id="3.40.50.2300">
    <property type="match status" value="1"/>
</dbReference>
<feature type="domain" description="Response regulatory" evidence="2">
    <location>
        <begin position="20"/>
        <end position="70"/>
    </location>
</feature>
<keyword evidence="4" id="KW-1185">Reference proteome</keyword>
<evidence type="ECO:0000313" key="4">
    <source>
        <dbReference type="Proteomes" id="UP000185911"/>
    </source>
</evidence>
<proteinExistence type="predicted"/>
<reference evidence="3 4" key="1">
    <citation type="submission" date="2017-01" db="EMBL/GenBank/DDBJ databases">
        <title>Genome sequence of Rhodoferax antarcticus ANT.BR, a psychrophilic purple nonsulfur bacterium from an Antarctic microbial mat.</title>
        <authorList>
            <person name="Baker J."/>
            <person name="Riester C."/>
            <person name="Skinner B."/>
            <person name="Newell A."/>
            <person name="Swingley W."/>
            <person name="Madigan M."/>
            <person name="Jung D."/>
            <person name="Asao M."/>
            <person name="Chen M."/>
            <person name="Loughlin P."/>
            <person name="Pan H."/>
            <person name="Lin S."/>
            <person name="Li N."/>
            <person name="Shaw J."/>
            <person name="Prado M."/>
            <person name="Sherman C."/>
            <person name="Li X."/>
            <person name="Tang J."/>
            <person name="Blankenship R."/>
            <person name="Zhao T."/>
            <person name="Touchman J."/>
            <person name="Sattley M."/>
        </authorList>
    </citation>
    <scope>NUCLEOTIDE SEQUENCE [LARGE SCALE GENOMIC DNA]</scope>
    <source>
        <strain evidence="3 4">ANT.BR</strain>
    </source>
</reference>
<dbReference type="AlphaFoldDB" id="A0A1Q8YHX8"/>
<evidence type="ECO:0000313" key="3">
    <source>
        <dbReference type="EMBL" id="OLP07664.1"/>
    </source>
</evidence>
<accession>A0A1Q8YHX8</accession>
<dbReference type="InterPro" id="IPR001789">
    <property type="entry name" value="Sig_transdc_resp-reg_receiver"/>
</dbReference>
<dbReference type="RefSeq" id="WP_075585340.1">
    <property type="nucleotide sequence ID" value="NZ_MSYM01000007.1"/>
</dbReference>
<dbReference type="EMBL" id="MSYM01000007">
    <property type="protein sequence ID" value="OLP07664.1"/>
    <property type="molecule type" value="Genomic_DNA"/>
</dbReference>
<comment type="caution">
    <text evidence="3">The sequence shown here is derived from an EMBL/GenBank/DDBJ whole genome shotgun (WGS) entry which is preliminary data.</text>
</comment>
<dbReference type="Proteomes" id="UP000185911">
    <property type="component" value="Unassembled WGS sequence"/>
</dbReference>
<sequence length="70" mass="7883">MPQDQNTLSTLMDAAAIRERSLVVDDQPVNIQVMHQIFADQHQVVMATGGQQARDFCHRSPPERVLLDIV</sequence>
<organism evidence="3 4">
    <name type="scientific">Rhodoferax antarcticus ANT.BR</name>
    <dbReference type="NCBI Taxonomy" id="1111071"/>
    <lineage>
        <taxon>Bacteria</taxon>
        <taxon>Pseudomonadati</taxon>
        <taxon>Pseudomonadota</taxon>
        <taxon>Betaproteobacteria</taxon>
        <taxon>Burkholderiales</taxon>
        <taxon>Comamonadaceae</taxon>
        <taxon>Rhodoferax</taxon>
    </lineage>
</organism>
<dbReference type="SUPFAM" id="SSF52172">
    <property type="entry name" value="CheY-like"/>
    <property type="match status" value="1"/>
</dbReference>
<protein>
    <submittedName>
        <fullName evidence="3">Diguanylate cyclase response regulator</fullName>
    </submittedName>
</protein>
<gene>
    <name evidence="3" type="ORF">BLL52_0760</name>
</gene>
<feature type="modified residue" description="4-aspartylphosphate" evidence="1">
    <location>
        <position position="68"/>
    </location>
</feature>
<evidence type="ECO:0000259" key="2">
    <source>
        <dbReference type="PROSITE" id="PS50110"/>
    </source>
</evidence>
<dbReference type="InterPro" id="IPR011006">
    <property type="entry name" value="CheY-like_superfamily"/>
</dbReference>
<name>A0A1Q8YHX8_9BURK</name>
<dbReference type="PROSITE" id="PS50110">
    <property type="entry name" value="RESPONSE_REGULATORY"/>
    <property type="match status" value="1"/>
</dbReference>
<dbReference type="STRING" id="81479.RA876_17760"/>
<keyword evidence="1" id="KW-0597">Phosphoprotein</keyword>